<accession>A0A4Y2R4V1</accession>
<sequence>MSSQASADGGSRIFIAPLTENLAFTHTADGDVSRCGRSERVERYGARVVNVGRSCLRWYGGIGIAFGVATKGIEGGRCGGREWCEVEGVVKDC</sequence>
<evidence type="ECO:0000313" key="1">
    <source>
        <dbReference type="EMBL" id="GBN70663.1"/>
    </source>
</evidence>
<reference evidence="1 2" key="1">
    <citation type="journal article" date="2019" name="Sci. Rep.">
        <title>Orb-weaving spider Araneus ventricosus genome elucidates the spidroin gene catalogue.</title>
        <authorList>
            <person name="Kono N."/>
            <person name="Nakamura H."/>
            <person name="Ohtoshi R."/>
            <person name="Moran D.A.P."/>
            <person name="Shinohara A."/>
            <person name="Yoshida Y."/>
            <person name="Fujiwara M."/>
            <person name="Mori M."/>
            <person name="Tomita M."/>
            <person name="Arakawa K."/>
        </authorList>
    </citation>
    <scope>NUCLEOTIDE SEQUENCE [LARGE SCALE GENOMIC DNA]</scope>
</reference>
<gene>
    <name evidence="1" type="ORF">AVEN_201994_1</name>
</gene>
<organism evidence="1 2">
    <name type="scientific">Araneus ventricosus</name>
    <name type="common">Orbweaver spider</name>
    <name type="synonym">Epeira ventricosa</name>
    <dbReference type="NCBI Taxonomy" id="182803"/>
    <lineage>
        <taxon>Eukaryota</taxon>
        <taxon>Metazoa</taxon>
        <taxon>Ecdysozoa</taxon>
        <taxon>Arthropoda</taxon>
        <taxon>Chelicerata</taxon>
        <taxon>Arachnida</taxon>
        <taxon>Araneae</taxon>
        <taxon>Araneomorphae</taxon>
        <taxon>Entelegynae</taxon>
        <taxon>Araneoidea</taxon>
        <taxon>Araneidae</taxon>
        <taxon>Araneus</taxon>
    </lineage>
</organism>
<dbReference type="AlphaFoldDB" id="A0A4Y2R4V1"/>
<proteinExistence type="predicted"/>
<protein>
    <submittedName>
        <fullName evidence="1">Uncharacterized protein</fullName>
    </submittedName>
</protein>
<keyword evidence="2" id="KW-1185">Reference proteome</keyword>
<evidence type="ECO:0000313" key="2">
    <source>
        <dbReference type="Proteomes" id="UP000499080"/>
    </source>
</evidence>
<dbReference type="Proteomes" id="UP000499080">
    <property type="component" value="Unassembled WGS sequence"/>
</dbReference>
<dbReference type="EMBL" id="BGPR01015803">
    <property type="protein sequence ID" value="GBN70663.1"/>
    <property type="molecule type" value="Genomic_DNA"/>
</dbReference>
<name>A0A4Y2R4V1_ARAVE</name>
<comment type="caution">
    <text evidence="1">The sequence shown here is derived from an EMBL/GenBank/DDBJ whole genome shotgun (WGS) entry which is preliminary data.</text>
</comment>